<reference evidence="1 2" key="1">
    <citation type="submission" date="2019-01" db="EMBL/GenBank/DDBJ databases">
        <title>Novel species of Nocardioides.</title>
        <authorList>
            <person name="Liu Q."/>
            <person name="X Y.-H."/>
        </authorList>
    </citation>
    <scope>NUCLEOTIDE SEQUENCE [LARGE SCALE GENOMIC DNA]</scope>
    <source>
        <strain evidence="1 2">HLT2-9</strain>
    </source>
</reference>
<protein>
    <recommendedName>
        <fullName evidence="3">SRPBCC family protein</fullName>
    </recommendedName>
</protein>
<name>A0A4Q2SNZ9_9ACTN</name>
<keyword evidence="2" id="KW-1185">Reference proteome</keyword>
<gene>
    <name evidence="1" type="ORF">EUA94_14080</name>
</gene>
<dbReference type="Gene3D" id="3.30.530.20">
    <property type="match status" value="1"/>
</dbReference>
<dbReference type="Pfam" id="PF10604">
    <property type="entry name" value="Polyketide_cyc2"/>
    <property type="match status" value="1"/>
</dbReference>
<organism evidence="1 2">
    <name type="scientific">Nocardioides zhouii</name>
    <dbReference type="NCBI Taxonomy" id="1168729"/>
    <lineage>
        <taxon>Bacteria</taxon>
        <taxon>Bacillati</taxon>
        <taxon>Actinomycetota</taxon>
        <taxon>Actinomycetes</taxon>
        <taxon>Propionibacteriales</taxon>
        <taxon>Nocardioidaceae</taxon>
        <taxon>Nocardioides</taxon>
    </lineage>
</organism>
<dbReference type="InterPro" id="IPR023393">
    <property type="entry name" value="START-like_dom_sf"/>
</dbReference>
<evidence type="ECO:0000313" key="2">
    <source>
        <dbReference type="Proteomes" id="UP000291101"/>
    </source>
</evidence>
<dbReference type="AlphaFoldDB" id="A0A4Q2SNZ9"/>
<evidence type="ECO:0008006" key="3">
    <source>
        <dbReference type="Google" id="ProtNLM"/>
    </source>
</evidence>
<proteinExistence type="predicted"/>
<accession>A0A4Q2SNZ9</accession>
<dbReference type="InterPro" id="IPR019587">
    <property type="entry name" value="Polyketide_cyclase/dehydratase"/>
</dbReference>
<dbReference type="EMBL" id="SDWV01000014">
    <property type="protein sequence ID" value="RYC07425.1"/>
    <property type="molecule type" value="Genomic_DNA"/>
</dbReference>
<sequence length="157" mass="17050">MATFRARDRSSAVLRSPRSEVWAALTDADLIAKITPYVTSITVDGDRWVWRLATIPVLGASVAPAFTEVMELHPEERIEFTHDPARTDEMTSVEGTYLLADHAGGGTDVTIDLQIACTLPLPGLARPAVERVMAGVVKHMGSVFSRNLLKHLGEAQA</sequence>
<evidence type="ECO:0000313" key="1">
    <source>
        <dbReference type="EMBL" id="RYC07425.1"/>
    </source>
</evidence>
<dbReference type="RefSeq" id="WP_129427518.1">
    <property type="nucleotide sequence ID" value="NZ_SDWV01000014.1"/>
</dbReference>
<dbReference type="OrthoDB" id="3574148at2"/>
<dbReference type="Proteomes" id="UP000291101">
    <property type="component" value="Unassembled WGS sequence"/>
</dbReference>
<dbReference type="SUPFAM" id="SSF55961">
    <property type="entry name" value="Bet v1-like"/>
    <property type="match status" value="1"/>
</dbReference>
<comment type="caution">
    <text evidence="1">The sequence shown here is derived from an EMBL/GenBank/DDBJ whole genome shotgun (WGS) entry which is preliminary data.</text>
</comment>